<comment type="caution">
    <text evidence="1">The sequence shown here is derived from an EMBL/GenBank/DDBJ whole genome shotgun (WGS) entry which is preliminary data.</text>
</comment>
<name>A0A4R5LWV1_9GAMM</name>
<organism evidence="1 2">
    <name type="scientific">Seongchinamella unica</name>
    <dbReference type="NCBI Taxonomy" id="2547392"/>
    <lineage>
        <taxon>Bacteria</taxon>
        <taxon>Pseudomonadati</taxon>
        <taxon>Pseudomonadota</taxon>
        <taxon>Gammaproteobacteria</taxon>
        <taxon>Cellvibrionales</taxon>
        <taxon>Halieaceae</taxon>
        <taxon>Seongchinamella</taxon>
    </lineage>
</organism>
<dbReference type="Pfam" id="PF14518">
    <property type="entry name" value="Haem_oxygenas_2"/>
    <property type="match status" value="1"/>
</dbReference>
<sequence>MDGMTVDTNAVSHSQQLRAALATSGLPLTLMYSEFWGNDRVGELVVPFLVLMHQVVRASVPLMEAASAKAAETAPRDPLAARLQAYMDAHIEEERHHDTWIMEDLESAGLDRDSLLAQTPDSQVAALVGAQYYWIYHHHPIALLGYIRLLEGKPPSAGHIERLRQVSGLPESTFRTYQLHGELDPDHLQEFDTLLDALDLNQEQFELVRQSAVYTAHQLANCLGTLIKRNSE</sequence>
<dbReference type="Proteomes" id="UP000295554">
    <property type="component" value="Unassembled WGS sequence"/>
</dbReference>
<evidence type="ECO:0000313" key="1">
    <source>
        <dbReference type="EMBL" id="TDG15966.1"/>
    </source>
</evidence>
<evidence type="ECO:0000313" key="2">
    <source>
        <dbReference type="Proteomes" id="UP000295554"/>
    </source>
</evidence>
<gene>
    <name evidence="1" type="ORF">E2F43_06995</name>
</gene>
<proteinExistence type="predicted"/>
<evidence type="ECO:0008006" key="3">
    <source>
        <dbReference type="Google" id="ProtNLM"/>
    </source>
</evidence>
<keyword evidence="2" id="KW-1185">Reference proteome</keyword>
<protein>
    <recommendedName>
        <fullName evidence="3">Heme oxygenase</fullName>
    </recommendedName>
</protein>
<dbReference type="EMBL" id="SMSE01000001">
    <property type="protein sequence ID" value="TDG15966.1"/>
    <property type="molecule type" value="Genomic_DNA"/>
</dbReference>
<dbReference type="Gene3D" id="1.20.910.10">
    <property type="entry name" value="Heme oxygenase-like"/>
    <property type="match status" value="1"/>
</dbReference>
<accession>A0A4R5LWV1</accession>
<reference evidence="1 2" key="1">
    <citation type="submission" date="2019-03" db="EMBL/GenBank/DDBJ databases">
        <title>Seongchinamella monodicae gen. nov., sp. nov., a novel member of the Gammaproteobacteria isolated from a tidal mudflat of beach.</title>
        <authorList>
            <person name="Yang H.G."/>
            <person name="Kang J.W."/>
            <person name="Lee S.D."/>
        </authorList>
    </citation>
    <scope>NUCLEOTIDE SEQUENCE [LARGE SCALE GENOMIC DNA]</scope>
    <source>
        <strain evidence="1 2">GH4-78</strain>
    </source>
</reference>
<dbReference type="OrthoDB" id="8441019at2"/>
<dbReference type="InterPro" id="IPR016084">
    <property type="entry name" value="Haem_Oase-like_multi-hlx"/>
</dbReference>
<dbReference type="SUPFAM" id="SSF48613">
    <property type="entry name" value="Heme oxygenase-like"/>
    <property type="match status" value="1"/>
</dbReference>
<dbReference type="AlphaFoldDB" id="A0A4R5LWV1"/>